<keyword evidence="2" id="KW-1185">Reference proteome</keyword>
<dbReference type="AlphaFoldDB" id="A0A518EMD5"/>
<reference evidence="1 2" key="1">
    <citation type="submission" date="2019-02" db="EMBL/GenBank/DDBJ databases">
        <title>Deep-cultivation of Planctomycetes and their phenomic and genomic characterization uncovers novel biology.</title>
        <authorList>
            <person name="Wiegand S."/>
            <person name="Jogler M."/>
            <person name="Boedeker C."/>
            <person name="Pinto D."/>
            <person name="Vollmers J."/>
            <person name="Rivas-Marin E."/>
            <person name="Kohn T."/>
            <person name="Peeters S.H."/>
            <person name="Heuer A."/>
            <person name="Rast P."/>
            <person name="Oberbeckmann S."/>
            <person name="Bunk B."/>
            <person name="Jeske O."/>
            <person name="Meyerdierks A."/>
            <person name="Storesund J.E."/>
            <person name="Kallscheuer N."/>
            <person name="Luecker S."/>
            <person name="Lage O.M."/>
            <person name="Pohl T."/>
            <person name="Merkel B.J."/>
            <person name="Hornburger P."/>
            <person name="Mueller R.-W."/>
            <person name="Bruemmer F."/>
            <person name="Labrenz M."/>
            <person name="Spormann A.M."/>
            <person name="Op den Camp H."/>
            <person name="Overmann J."/>
            <person name="Amann R."/>
            <person name="Jetten M.S.M."/>
            <person name="Mascher T."/>
            <person name="Medema M.H."/>
            <person name="Devos D.P."/>
            <person name="Kaster A.-K."/>
            <person name="Ovreas L."/>
            <person name="Rohde M."/>
            <person name="Galperin M.Y."/>
            <person name="Jogler C."/>
        </authorList>
    </citation>
    <scope>NUCLEOTIDE SEQUENCE [LARGE SCALE GENOMIC DNA]</scope>
    <source>
        <strain evidence="1 2">Poly30</strain>
    </source>
</reference>
<evidence type="ECO:0000313" key="2">
    <source>
        <dbReference type="Proteomes" id="UP000320390"/>
    </source>
</evidence>
<dbReference type="Proteomes" id="UP000320390">
    <property type="component" value="Chromosome"/>
</dbReference>
<proteinExistence type="predicted"/>
<organism evidence="1 2">
    <name type="scientific">Saltatorellus ferox</name>
    <dbReference type="NCBI Taxonomy" id="2528018"/>
    <lineage>
        <taxon>Bacteria</taxon>
        <taxon>Pseudomonadati</taxon>
        <taxon>Planctomycetota</taxon>
        <taxon>Planctomycetia</taxon>
        <taxon>Planctomycetia incertae sedis</taxon>
        <taxon>Saltatorellus</taxon>
    </lineage>
</organism>
<name>A0A518EMD5_9BACT</name>
<protein>
    <submittedName>
        <fullName evidence="1">Uncharacterized protein</fullName>
    </submittedName>
</protein>
<sequence>MQTTFEHILSARDFILTPLKRDGLRFLPVRSSPESLKTRWRPVGLPQESHMKLSFDTVVLVHISFLASTGLGGAQNAGHIVVQTGDVLANGWEVADFSDSIAMSEAGAWAALVHTTEPSSSRDSVVLVDGQIVLAEGDTLANGDVVEFLTGMDLDRDGTLALAYRYAPASGSAVHSRLSIGSTFTLDSGALVGAPGVPASATYRRFDHVAVALPYAVVAATVGVPGSVDVEAAFLLDFTNGGLAGSPGVSLLAAEGSSPAALAGPITWIGQRPAVASDGTYAVSVAFDDAGTFRHAVATSGGVIAVPGTGSPAASGHPWTGLFGITVAAAPGGIRAVSATVGTPQTTIGLLVSTAGGVLAEESQLLAARPTEIVYSFDNTSLELSDSGEAAFIVRLGGGKVLVYGDDVVLESGVSLVSGQLVTDMFVASPTLAIGRSGEALLAVVQHAGGETALVTIERMVGNTTSCVVRPNSTGQMGRLVGSGSSYVAENDVRLRASRLPQMAFGYLLTSRTAGFSALPGGSSGNLCLGGAIGRFVGQIQSSGAQGQIETVVDLTALPQPLGAVAAQPGETWYFQLWHRDSSPGGPPTSNFTASLAIDLR</sequence>
<dbReference type="EMBL" id="CP036434">
    <property type="protein sequence ID" value="QDV05254.1"/>
    <property type="molecule type" value="Genomic_DNA"/>
</dbReference>
<evidence type="ECO:0000313" key="1">
    <source>
        <dbReference type="EMBL" id="QDV05254.1"/>
    </source>
</evidence>
<gene>
    <name evidence="1" type="ORF">Poly30_07500</name>
</gene>
<accession>A0A518EMD5</accession>